<evidence type="ECO:0000313" key="2">
    <source>
        <dbReference type="Proteomes" id="UP000238157"/>
    </source>
</evidence>
<keyword evidence="2" id="KW-1185">Reference proteome</keyword>
<name>A0A2T0WI20_9BACT</name>
<comment type="caution">
    <text evidence="1">The sequence shown here is derived from an EMBL/GenBank/DDBJ whole genome shotgun (WGS) entry which is preliminary data.</text>
</comment>
<protein>
    <submittedName>
        <fullName evidence="1">Uncharacterized protein</fullName>
    </submittedName>
</protein>
<dbReference type="EMBL" id="PVTR01000009">
    <property type="protein sequence ID" value="PRY86302.1"/>
    <property type="molecule type" value="Genomic_DNA"/>
</dbReference>
<dbReference type="Proteomes" id="UP000238157">
    <property type="component" value="Unassembled WGS sequence"/>
</dbReference>
<organism evidence="1 2">
    <name type="scientific">Mongoliibacter ruber</name>
    <dbReference type="NCBI Taxonomy" id="1750599"/>
    <lineage>
        <taxon>Bacteria</taxon>
        <taxon>Pseudomonadati</taxon>
        <taxon>Bacteroidota</taxon>
        <taxon>Cytophagia</taxon>
        <taxon>Cytophagales</taxon>
        <taxon>Cyclobacteriaceae</taxon>
        <taxon>Mongoliibacter</taxon>
    </lineage>
</organism>
<gene>
    <name evidence="1" type="ORF">CLW00_109149</name>
</gene>
<accession>A0A2T0WI20</accession>
<evidence type="ECO:0000313" key="1">
    <source>
        <dbReference type="EMBL" id="PRY86302.1"/>
    </source>
</evidence>
<proteinExistence type="predicted"/>
<reference evidence="1 2" key="1">
    <citation type="submission" date="2018-03" db="EMBL/GenBank/DDBJ databases">
        <title>Genomic Encyclopedia of Archaeal and Bacterial Type Strains, Phase II (KMG-II): from individual species to whole genera.</title>
        <authorList>
            <person name="Goeker M."/>
        </authorList>
    </citation>
    <scope>NUCLEOTIDE SEQUENCE [LARGE SCALE GENOMIC DNA]</scope>
    <source>
        <strain evidence="1 2">DSM 27929</strain>
    </source>
</reference>
<sequence>MSFNLIFFGVLNSSFIVRDRPGAGILWHYVIVNEM</sequence>
<dbReference type="AlphaFoldDB" id="A0A2T0WI20"/>